<accession>A0A0K1E976</accession>
<dbReference type="RefSeq" id="WP_050429806.1">
    <property type="nucleotide sequence ID" value="NZ_CP012159.1"/>
</dbReference>
<gene>
    <name evidence="1" type="ORF">CMC5_015770</name>
</gene>
<organism evidence="1 2">
    <name type="scientific">Chondromyces crocatus</name>
    <dbReference type="NCBI Taxonomy" id="52"/>
    <lineage>
        <taxon>Bacteria</taxon>
        <taxon>Pseudomonadati</taxon>
        <taxon>Myxococcota</taxon>
        <taxon>Polyangia</taxon>
        <taxon>Polyangiales</taxon>
        <taxon>Polyangiaceae</taxon>
        <taxon>Chondromyces</taxon>
    </lineage>
</organism>
<dbReference type="InterPro" id="IPR006311">
    <property type="entry name" value="TAT_signal"/>
</dbReference>
<name>A0A0K1E976_CHOCO</name>
<keyword evidence="2" id="KW-1185">Reference proteome</keyword>
<dbReference type="OrthoDB" id="238140at2"/>
<dbReference type="PROSITE" id="PS51318">
    <property type="entry name" value="TAT"/>
    <property type="match status" value="1"/>
</dbReference>
<dbReference type="EMBL" id="CP012159">
    <property type="protein sequence ID" value="AKT37436.1"/>
    <property type="molecule type" value="Genomic_DNA"/>
</dbReference>
<dbReference type="Proteomes" id="UP000067626">
    <property type="component" value="Chromosome"/>
</dbReference>
<reference evidence="1 2" key="1">
    <citation type="submission" date="2015-07" db="EMBL/GenBank/DDBJ databases">
        <title>Genome analysis of myxobacterium Chondromyces crocatus Cm c5 reveals a high potential for natural compound synthesis and the genetic basis for the loss of fruiting body formation.</title>
        <authorList>
            <person name="Zaburannyi N."/>
            <person name="Bunk B."/>
            <person name="Maier J."/>
            <person name="Overmann J."/>
            <person name="Mueller R."/>
        </authorList>
    </citation>
    <scope>NUCLEOTIDE SEQUENCE [LARGE SCALE GENOMIC DNA]</scope>
    <source>
        <strain evidence="1 2">Cm c5</strain>
    </source>
</reference>
<dbReference type="AlphaFoldDB" id="A0A0K1E976"/>
<evidence type="ECO:0008006" key="3">
    <source>
        <dbReference type="Google" id="ProtNLM"/>
    </source>
</evidence>
<evidence type="ECO:0000313" key="2">
    <source>
        <dbReference type="Proteomes" id="UP000067626"/>
    </source>
</evidence>
<dbReference type="Pfam" id="PF07394">
    <property type="entry name" value="DUF1501"/>
    <property type="match status" value="1"/>
</dbReference>
<dbReference type="KEGG" id="ccro:CMC5_015770"/>
<evidence type="ECO:0000313" key="1">
    <source>
        <dbReference type="EMBL" id="AKT37436.1"/>
    </source>
</evidence>
<sequence length="481" mass="51759">MSHKGKVSRRAALGALGLGAGTLLLDGLLGLRHARADVSDPDNAPLLVMCEFVSGWDTLYCLDPRNHHDFGEPAGGIYTGFDLVTDAQTKNVIEATGGTGLVRPPGSNVIYGPTMSKLAEEHFEDLCVVRGVNMGTLTHEVGRRYFLTGKFPRGLAASGSSLETWWAAASGTLDHHEIPNLVAGGAETYNEGLTPLASGLRVPGYNEMLQVLRPLNASVALDGKVEQAAAKFHHTNSCVHQQLDAQGHLKTHLSAWGSAQTLANGGLWKHFDFKANPPAGSQLEKLYQAFNVDPTNPAAALSGRPRGQAALAAQALVNRISQVVLLRLVNVTDAHFDDDWPSNHPARQRQGFDAVSELITYLQTTEDKNGKSFWDRTTLLCFSEFARTPRINQQGGRDHHLASACLVAGNGIRGNRLVGATKDTNYDARPVNLETGAPDDEMGTVMKPSDVHATLLHAAGLPFDHISNQEPKIIKAMMTNP</sequence>
<dbReference type="STRING" id="52.CMC5_015770"/>
<proteinExistence type="predicted"/>
<dbReference type="InterPro" id="IPR010869">
    <property type="entry name" value="DUF1501"/>
</dbReference>
<protein>
    <recommendedName>
        <fullName evidence="3">Tat pathway signal protein</fullName>
    </recommendedName>
</protein>